<reference evidence="12 13" key="1">
    <citation type="submission" date="2018-11" db="EMBL/GenBank/DDBJ databases">
        <title>Gordonia insulae sp. nov., isolated from an island soil.</title>
        <authorList>
            <person name="Kim Y.S."/>
            <person name="Kim S.B."/>
        </authorList>
    </citation>
    <scope>NUCLEOTIDE SEQUENCE [LARGE SCALE GENOMIC DNA]</scope>
    <source>
        <strain evidence="12 13">MMS17-SY073</strain>
    </source>
</reference>
<dbReference type="GO" id="GO:0008270">
    <property type="term" value="F:zinc ion binding"/>
    <property type="evidence" value="ECO:0007669"/>
    <property type="project" value="UniProtKB-UniRule"/>
</dbReference>
<evidence type="ECO:0000259" key="11">
    <source>
        <dbReference type="Pfam" id="PF13667"/>
    </source>
</evidence>
<feature type="binding site" evidence="10">
    <location>
        <begin position="265"/>
        <end position="267"/>
    </location>
    <ligand>
        <name>substrate</name>
    </ligand>
</feature>
<feature type="domain" description="ThiC-associated" evidence="11">
    <location>
        <begin position="19"/>
        <end position="77"/>
    </location>
</feature>
<keyword evidence="7 10" id="KW-0408">Iron</keyword>
<dbReference type="Proteomes" id="UP000271469">
    <property type="component" value="Chromosome"/>
</dbReference>
<evidence type="ECO:0000256" key="4">
    <source>
        <dbReference type="ARBA" id="ARBA00022723"/>
    </source>
</evidence>
<name>A0A3G8JN19_9ACTN</name>
<dbReference type="InterPro" id="IPR038521">
    <property type="entry name" value="ThiC/Bza_core_dom"/>
</dbReference>
<feature type="binding site" evidence="10">
    <location>
        <position position="151"/>
    </location>
    <ligand>
        <name>substrate</name>
    </ligand>
</feature>
<dbReference type="EMBL" id="CP033972">
    <property type="protein sequence ID" value="AZG46298.1"/>
    <property type="molecule type" value="Genomic_DNA"/>
</dbReference>
<feature type="binding site" evidence="10">
    <location>
        <position position="209"/>
    </location>
    <ligand>
        <name>substrate</name>
    </ligand>
</feature>
<feature type="binding site" evidence="10">
    <location>
        <position position="245"/>
    </location>
    <ligand>
        <name>substrate</name>
    </ligand>
</feature>
<dbReference type="GO" id="GO:0005829">
    <property type="term" value="C:cytosol"/>
    <property type="evidence" value="ECO:0007669"/>
    <property type="project" value="TreeGrafter"/>
</dbReference>
<keyword evidence="3 10" id="KW-0949">S-adenosyl-L-methionine</keyword>
<feature type="binding site" evidence="10">
    <location>
        <position position="493"/>
    </location>
    <ligand>
        <name>[4Fe-4S] cluster</name>
        <dbReference type="ChEBI" id="CHEBI:49883"/>
        <note>4Fe-4S-S-AdoMet</note>
    </ligand>
</feature>
<dbReference type="GO" id="GO:0009229">
    <property type="term" value="P:thiamine diphosphate biosynthetic process"/>
    <property type="evidence" value="ECO:0007669"/>
    <property type="project" value="UniProtKB-UniRule"/>
</dbReference>
<dbReference type="AlphaFoldDB" id="A0A3G8JN19"/>
<dbReference type="Gene3D" id="6.10.250.620">
    <property type="match status" value="1"/>
</dbReference>
<keyword evidence="5 10" id="KW-0862">Zinc</keyword>
<feature type="binding site" evidence="10">
    <location>
        <position position="372"/>
    </location>
    <ligand>
        <name>substrate</name>
    </ligand>
</feature>
<dbReference type="InterPro" id="IPR025747">
    <property type="entry name" value="ThiC-associated_dom"/>
</dbReference>
<keyword evidence="6 10" id="KW-0784">Thiamine biosynthesis</keyword>
<feature type="binding site" evidence="10">
    <location>
        <position position="349"/>
    </location>
    <ligand>
        <name>Zn(2+)</name>
        <dbReference type="ChEBI" id="CHEBI:29105"/>
    </ligand>
</feature>
<dbReference type="OrthoDB" id="9805897at2"/>
<dbReference type="SFLD" id="SFLDS00113">
    <property type="entry name" value="Radical_SAM_Phosphomethylpyrim"/>
    <property type="match status" value="1"/>
</dbReference>
<dbReference type="Pfam" id="PF13667">
    <property type="entry name" value="ThiC-associated"/>
    <property type="match status" value="1"/>
</dbReference>
<evidence type="ECO:0000256" key="8">
    <source>
        <dbReference type="ARBA" id="ARBA00023014"/>
    </source>
</evidence>
<dbReference type="FunFam" id="3.20.20.540:FF:000001">
    <property type="entry name" value="Phosphomethylpyrimidine synthase"/>
    <property type="match status" value="1"/>
</dbReference>
<evidence type="ECO:0000313" key="13">
    <source>
        <dbReference type="Proteomes" id="UP000271469"/>
    </source>
</evidence>
<evidence type="ECO:0000256" key="2">
    <source>
        <dbReference type="ARBA" id="ARBA00022485"/>
    </source>
</evidence>
<keyword evidence="8 10" id="KW-0411">Iron-sulfur</keyword>
<comment type="function">
    <text evidence="1 10">Catalyzes the synthesis of the hydroxymethylpyrimidine phosphate (HMP-P) moiety of thiamine from aminoimidazole ribotide (AIR) in a radical S-adenosyl-L-methionine (SAM)-dependent reaction.</text>
</comment>
<proteinExistence type="inferred from homology"/>
<dbReference type="KEGG" id="gom:D7316_02899"/>
<accession>A0A3G8JN19</accession>
<dbReference type="InterPro" id="IPR037509">
    <property type="entry name" value="ThiC"/>
</dbReference>
<comment type="catalytic activity">
    <reaction evidence="10">
        <text>5-amino-1-(5-phospho-beta-D-ribosyl)imidazole + S-adenosyl-L-methionine = 4-amino-2-methyl-5-(phosphooxymethyl)pyrimidine + CO + 5'-deoxyadenosine + formate + L-methionine + 3 H(+)</text>
        <dbReference type="Rhea" id="RHEA:24840"/>
        <dbReference type="ChEBI" id="CHEBI:15378"/>
        <dbReference type="ChEBI" id="CHEBI:15740"/>
        <dbReference type="ChEBI" id="CHEBI:17245"/>
        <dbReference type="ChEBI" id="CHEBI:17319"/>
        <dbReference type="ChEBI" id="CHEBI:57844"/>
        <dbReference type="ChEBI" id="CHEBI:58354"/>
        <dbReference type="ChEBI" id="CHEBI:59789"/>
        <dbReference type="ChEBI" id="CHEBI:137981"/>
        <dbReference type="EC" id="4.1.99.17"/>
    </reaction>
</comment>
<evidence type="ECO:0000256" key="3">
    <source>
        <dbReference type="ARBA" id="ARBA00022691"/>
    </source>
</evidence>
<evidence type="ECO:0000256" key="6">
    <source>
        <dbReference type="ARBA" id="ARBA00022977"/>
    </source>
</evidence>
<evidence type="ECO:0000313" key="12">
    <source>
        <dbReference type="EMBL" id="AZG46298.1"/>
    </source>
</evidence>
<organism evidence="12 13">
    <name type="scientific">Gordonia insulae</name>
    <dbReference type="NCBI Taxonomy" id="2420509"/>
    <lineage>
        <taxon>Bacteria</taxon>
        <taxon>Bacillati</taxon>
        <taxon>Actinomycetota</taxon>
        <taxon>Actinomycetes</taxon>
        <taxon>Mycobacteriales</taxon>
        <taxon>Gordoniaceae</taxon>
        <taxon>Gordonia</taxon>
    </lineage>
</organism>
<dbReference type="GO" id="GO:0070284">
    <property type="term" value="F:phosphomethylpyrimidine synthase activity"/>
    <property type="evidence" value="ECO:0007669"/>
    <property type="project" value="UniProtKB-EC"/>
</dbReference>
<dbReference type="RefSeq" id="WP_124708829.1">
    <property type="nucleotide sequence ID" value="NZ_CP033972.1"/>
</dbReference>
<dbReference type="PANTHER" id="PTHR30557">
    <property type="entry name" value="THIAMINE BIOSYNTHESIS PROTEIN THIC"/>
    <property type="match status" value="1"/>
</dbReference>
<evidence type="ECO:0000256" key="5">
    <source>
        <dbReference type="ARBA" id="ARBA00022833"/>
    </source>
</evidence>
<evidence type="ECO:0000256" key="9">
    <source>
        <dbReference type="ARBA" id="ARBA00023239"/>
    </source>
</evidence>
<feature type="binding site" evidence="10">
    <location>
        <position position="496"/>
    </location>
    <ligand>
        <name>[4Fe-4S] cluster</name>
        <dbReference type="ChEBI" id="CHEBI:49883"/>
        <note>4Fe-4S-S-AdoMet</note>
    </ligand>
</feature>
<sequence>MGTPVSESVPSAAVTTGPIEGSHKHYLELDHLRIPQRRIELTNGEHLDVYDTSGPYTDATAAVDVEGGLAPTRDSWQRPDPIDGAATQLAWARAGQVTDEMRFIAAREGVDVELVRSEVAIGRAVIPANHRHPECEPMIIGKRFAVKVNANIGNSAVSSSIAEEVEKMVWATRWGADTIMDLSTGKDIHTTREWIMRNSPVPVGTVPIYQALEKVKGDPTALTWEIYRDTVIEQAEQGVDYMTVHAGVLLRYVPLTARRVTGIVSRGGSIMAAWCLAHHEESFLYTHFAELCEIFRRYDITFSLGDGLRPGSIADANDEAQFAELRTLGELTGIAKSFGVQVMIEGPGHVPMHKIAENVRLEEELCEEAPFYTLGPLATDIAPAYDHITSAIGAAMIAQAGTAMLCYVTPKEHLGLPNRDDVKVGVITYKIAAHSADLAKGHPGAQQRDDALSKARFEFRWTDQFNLALDPDTAREYHDETMPAEPAKTAHFCSMCGPKFCSMRISADVRTYAEENGLVTAEDIDRKIAQEMAAKSAEFAESGNRVYLPLEATAGS</sequence>
<keyword evidence="2 10" id="KW-0004">4Fe-4S</keyword>
<feature type="binding site" evidence="10">
    <location>
        <position position="413"/>
    </location>
    <ligand>
        <name>Zn(2+)</name>
        <dbReference type="ChEBI" id="CHEBI:29105"/>
    </ligand>
</feature>
<keyword evidence="4 10" id="KW-0479">Metal-binding</keyword>
<feature type="binding site" evidence="10">
    <location>
        <begin position="306"/>
        <end position="309"/>
    </location>
    <ligand>
        <name>substrate</name>
    </ligand>
</feature>
<evidence type="ECO:0000256" key="10">
    <source>
        <dbReference type="HAMAP-Rule" id="MF_00089"/>
    </source>
</evidence>
<comment type="cofactor">
    <cofactor evidence="10">
        <name>[4Fe-4S] cluster</name>
        <dbReference type="ChEBI" id="CHEBI:49883"/>
    </cofactor>
    <text evidence="10">Binds 1 [4Fe-4S] cluster per subunit. The cluster is coordinated with 3 cysteines and an exchangeable S-adenosyl-L-methionine.</text>
</comment>
<dbReference type="NCBIfam" id="TIGR00190">
    <property type="entry name" value="thiC"/>
    <property type="match status" value="1"/>
</dbReference>
<dbReference type="HAMAP" id="MF_00089">
    <property type="entry name" value="ThiC"/>
    <property type="match status" value="1"/>
</dbReference>
<evidence type="ECO:0000256" key="1">
    <source>
        <dbReference type="ARBA" id="ARBA00003175"/>
    </source>
</evidence>
<dbReference type="NCBIfam" id="NF009895">
    <property type="entry name" value="PRK13352.1"/>
    <property type="match status" value="1"/>
</dbReference>
<evidence type="ECO:0000256" key="7">
    <source>
        <dbReference type="ARBA" id="ARBA00023004"/>
    </source>
</evidence>
<feature type="binding site" evidence="10">
    <location>
        <position position="345"/>
    </location>
    <ligand>
        <name>substrate</name>
    </ligand>
</feature>
<feature type="binding site" evidence="10">
    <location>
        <position position="180"/>
    </location>
    <ligand>
        <name>substrate</name>
    </ligand>
</feature>
<keyword evidence="9 10" id="KW-0456">Lyase</keyword>
<dbReference type="UniPathway" id="UPA00060"/>
<comment type="similarity">
    <text evidence="10">Belongs to the ThiC family.</text>
</comment>
<dbReference type="GO" id="GO:0009228">
    <property type="term" value="P:thiamine biosynthetic process"/>
    <property type="evidence" value="ECO:0007669"/>
    <property type="project" value="UniProtKB-UniRule"/>
</dbReference>
<dbReference type="SFLD" id="SFLDF00407">
    <property type="entry name" value="phosphomethylpyrimidine_syntha"/>
    <property type="match status" value="1"/>
</dbReference>
<comment type="pathway">
    <text evidence="10">Cofactor biosynthesis; thiamine diphosphate biosynthesis.</text>
</comment>
<dbReference type="InterPro" id="IPR002817">
    <property type="entry name" value="ThiC/BzaA/B"/>
</dbReference>
<gene>
    <name evidence="10 12" type="primary">thiC</name>
    <name evidence="12" type="ORF">D7316_02899</name>
</gene>
<dbReference type="GO" id="GO:0051539">
    <property type="term" value="F:4 iron, 4 sulfur cluster binding"/>
    <property type="evidence" value="ECO:0007669"/>
    <property type="project" value="UniProtKB-KW"/>
</dbReference>
<protein>
    <recommendedName>
        <fullName evidence="10">Phosphomethylpyrimidine synthase</fullName>
        <ecNumber evidence="10">4.1.99.17</ecNumber>
    </recommendedName>
    <alternativeName>
        <fullName evidence="10">Hydroxymethylpyrimidine phosphate synthase</fullName>
        <shortName evidence="10">HMP-P synthase</shortName>
        <shortName evidence="10">HMP-phosphate synthase</shortName>
        <shortName evidence="10">HMPP synthase</shortName>
    </alternativeName>
    <alternativeName>
        <fullName evidence="10">Thiamine biosynthesis protein ThiC</fullName>
    </alternativeName>
</protein>
<dbReference type="Pfam" id="PF01964">
    <property type="entry name" value="ThiC_Rad_SAM"/>
    <property type="match status" value="1"/>
</dbReference>
<dbReference type="EC" id="4.1.99.17" evidence="10"/>
<dbReference type="Gene3D" id="3.20.20.540">
    <property type="entry name" value="Radical SAM ThiC family, central domain"/>
    <property type="match status" value="1"/>
</dbReference>
<dbReference type="PANTHER" id="PTHR30557:SF1">
    <property type="entry name" value="PHOSPHOMETHYLPYRIMIDINE SYNTHASE, CHLOROPLASTIC"/>
    <property type="match status" value="1"/>
</dbReference>
<feature type="binding site" evidence="10">
    <location>
        <position position="501"/>
    </location>
    <ligand>
        <name>[4Fe-4S] cluster</name>
        <dbReference type="ChEBI" id="CHEBI:49883"/>
        <note>4Fe-4S-S-AdoMet</note>
    </ligand>
</feature>
<keyword evidence="13" id="KW-1185">Reference proteome</keyword>
<dbReference type="NCBIfam" id="NF006763">
    <property type="entry name" value="PRK09284.1"/>
    <property type="match status" value="1"/>
</dbReference>
<dbReference type="SFLD" id="SFLDG01114">
    <property type="entry name" value="phosphomethylpyrimidine_syntha"/>
    <property type="match status" value="1"/>
</dbReference>